<dbReference type="PROSITE" id="PS50075">
    <property type="entry name" value="CARRIER"/>
    <property type="match status" value="2"/>
</dbReference>
<dbReference type="FunFam" id="3.40.47.10:FF:000019">
    <property type="entry name" value="Polyketide synthase type I"/>
    <property type="match status" value="2"/>
</dbReference>
<dbReference type="EMBL" id="CP060828">
    <property type="protein sequence ID" value="QNP68030.1"/>
    <property type="molecule type" value="Genomic_DNA"/>
</dbReference>
<dbReference type="InterPro" id="IPR006162">
    <property type="entry name" value="Ppantetheine_attach_site"/>
</dbReference>
<dbReference type="PROSITE" id="PS52004">
    <property type="entry name" value="KS3_2"/>
    <property type="match status" value="2"/>
</dbReference>
<feature type="domain" description="Ketosynthase family 3 (KS3)" evidence="9">
    <location>
        <begin position="1457"/>
        <end position="1872"/>
    </location>
</feature>
<dbReference type="Gene3D" id="3.40.50.720">
    <property type="entry name" value="NAD(P)-binding Rossmann-like Domain"/>
    <property type="match status" value="2"/>
</dbReference>
<dbReference type="SMART" id="SM00825">
    <property type="entry name" value="PKS_KS"/>
    <property type="match status" value="2"/>
</dbReference>
<dbReference type="InterPro" id="IPR057326">
    <property type="entry name" value="KR_dom"/>
</dbReference>
<dbReference type="InterPro" id="IPR014043">
    <property type="entry name" value="Acyl_transferase_dom"/>
</dbReference>
<keyword evidence="7" id="KW-0175">Coiled coil</keyword>
<dbReference type="PANTHER" id="PTHR43775:SF51">
    <property type="entry name" value="INACTIVE PHENOLPHTHIOCEROL SYNTHESIS POLYKETIDE SYNTHASE TYPE I PKS1-RELATED"/>
    <property type="match status" value="1"/>
</dbReference>
<dbReference type="Pfam" id="PF08659">
    <property type="entry name" value="KR"/>
    <property type="match status" value="2"/>
</dbReference>
<dbReference type="SMART" id="SM00822">
    <property type="entry name" value="PKS_KR"/>
    <property type="match status" value="2"/>
</dbReference>
<dbReference type="InterPro" id="IPR018201">
    <property type="entry name" value="Ketoacyl_synth_AS"/>
</dbReference>
<keyword evidence="6" id="KW-0012">Acyltransferase</keyword>
<dbReference type="Pfam" id="PF00698">
    <property type="entry name" value="Acyl_transf_1"/>
    <property type="match status" value="2"/>
</dbReference>
<keyword evidence="3" id="KW-0808">Transferase</keyword>
<evidence type="ECO:0000259" key="9">
    <source>
        <dbReference type="PROSITE" id="PS52004"/>
    </source>
</evidence>
<evidence type="ECO:0000313" key="10">
    <source>
        <dbReference type="EMBL" id="QNP68030.1"/>
    </source>
</evidence>
<dbReference type="InterPro" id="IPR016039">
    <property type="entry name" value="Thiolase-like"/>
</dbReference>
<dbReference type="PROSITE" id="PS00012">
    <property type="entry name" value="PHOSPHOPANTETHEINE"/>
    <property type="match status" value="2"/>
</dbReference>
<dbReference type="InterPro" id="IPR016035">
    <property type="entry name" value="Acyl_Trfase/lysoPLipase"/>
</dbReference>
<evidence type="ECO:0000313" key="11">
    <source>
        <dbReference type="Proteomes" id="UP000516052"/>
    </source>
</evidence>
<dbReference type="Gene3D" id="1.10.1200.10">
    <property type="entry name" value="ACP-like"/>
    <property type="match status" value="2"/>
</dbReference>
<organism evidence="10 11">
    <name type="scientific">Streptomyces roseirectus</name>
    <dbReference type="NCBI Taxonomy" id="2768066"/>
    <lineage>
        <taxon>Bacteria</taxon>
        <taxon>Bacillati</taxon>
        <taxon>Actinomycetota</taxon>
        <taxon>Actinomycetes</taxon>
        <taxon>Kitasatosporales</taxon>
        <taxon>Streptomycetaceae</taxon>
        <taxon>Streptomyces</taxon>
    </lineage>
</organism>
<feature type="domain" description="Ketosynthase family 3 (KS3)" evidence="9">
    <location>
        <begin position="34"/>
        <end position="451"/>
    </location>
</feature>
<dbReference type="CDD" id="cd08952">
    <property type="entry name" value="KR_1_SDR_x"/>
    <property type="match status" value="2"/>
</dbReference>
<dbReference type="SUPFAM" id="SSF47336">
    <property type="entry name" value="ACP-like"/>
    <property type="match status" value="2"/>
</dbReference>
<dbReference type="InterPro" id="IPR009081">
    <property type="entry name" value="PP-bd_ACP"/>
</dbReference>
<reference evidence="10 11" key="1">
    <citation type="submission" date="2020-08" db="EMBL/GenBank/DDBJ databases">
        <title>A novel species.</title>
        <authorList>
            <person name="Gao J."/>
        </authorList>
    </citation>
    <scope>NUCLEOTIDE SEQUENCE [LARGE SCALE GENOMIC DNA]</scope>
    <source>
        <strain evidence="10 11">CRXT-G-22</strain>
    </source>
</reference>
<evidence type="ECO:0000256" key="2">
    <source>
        <dbReference type="ARBA" id="ARBA00022553"/>
    </source>
</evidence>
<dbReference type="InterPro" id="IPR032821">
    <property type="entry name" value="PKS_assoc"/>
</dbReference>
<dbReference type="InterPro" id="IPR013968">
    <property type="entry name" value="PKS_KR"/>
</dbReference>
<dbReference type="SUPFAM" id="SSF53901">
    <property type="entry name" value="Thiolase-like"/>
    <property type="match status" value="2"/>
</dbReference>
<proteinExistence type="predicted"/>
<dbReference type="GO" id="GO:0004312">
    <property type="term" value="F:fatty acid synthase activity"/>
    <property type="evidence" value="ECO:0007669"/>
    <property type="project" value="TreeGrafter"/>
</dbReference>
<dbReference type="FunFam" id="1.10.1200.10:FF:000007">
    <property type="entry name" value="Probable polyketide synthase pks17"/>
    <property type="match status" value="2"/>
</dbReference>
<sequence length="2962" mass="309080">MNTSLDEAVEALRTALLENERLRRSNQRLTEAAGEPLAVVGIGCRFPGGVEGPEDLWRLVADGRDAMTGPPADRGWQHQPTYDPAHQGAFLPAAADFDAGFFRISPREALAMDPQQRQLLEVAWEALERAGLDPTTLRGSRTGVFVGGAPQEYGALLAASPDDTDGYAITGLPASILSGRIAYTLGLEGPALTIDTACSSSLVALHLAARSLRAGECDMALVGGVLVMTTPAIYGEFDSQGGSASDGRCKAFADTADGTGWGEGAGILVVERLSDAQRLGHDILAVVRGSAINQDGASNGLTAPNGPAQQRVIRDALTSGGLTPADVDAVEAHGTGTRLGDPIEAQALLATYGQGRPQERPLWIGSVKSNFGHTQFAAGVAGVIKTIMALREGVLPRTLHVDAPTRQVDWSVGAVRVLSEQQPWPETGRPRRAGVSSFGISGTNAHVILEQAPVAGELPQAQPARALPAIPVTLTARTPEALRAQAARLLTHLDTHPALTDLAHSLATTRTTFDHRAVLTATELPELERQLRSLAAGEDTPGLVRGAATGGTLAVAFSGQGSQRVGMGRELYEAYEVYAAAFDEVCAAFGELPVKDTVFGGTAEELAATGLAQPALFAVEVALYRLLESWGVRPDSVLGHSLGELTAAYIAGVWSLKDACRVVAARGRLMQALPSGGVMWAVEAEESEFTDTPGVWLAAVNGPRALVLSGEKVAVKEVADDFAAQGRRVKQLNVSHAFHSGLMDPMLEEFRDVLAEVTYQEPVIPVVSNVTGDLAGPELATPAYWLTHVSAPVRFADGIRAVAAQGVTTVLEAGPDGTLLTTVRDTVPNLATIPALRRDRPEPETLLSALGAAYVHGVDVDWAGLLGGGRRVPLPTYAFQHRRYWPRPGSLAGSRPEDARRYRITWRPVELNEAPLDGRWLLVADGEDTPAVARALRDAGADVETAPDARAADGEYAGVVALPQTPADAVALVQDLRAAGVKAPLWWLTRHAVRVTPGDTVEPDVTRLWGLGQVVGLEEPGWWGGLIDLPGTWDDTTGTALASVLAGGTGGEDQLALRAGGVFARRLVHAPLPGRTPARRWQPRGTVLITGGTGGVGANVARWAAAEGARHLVLTSRRGAAAPGADALARDLEASGASVTFAACDAADRDALAATLAAIPEEHPLTAVVHAAGIVRYTKVRDLTPEELDDVLTGKTAGARHLDDLTAHLDLDAFVLFSSGAAAWGGGSQGAYAAANAYLDGLAEARHAAGRPATSLAWGIWGGDGMGADLDESSLARMGLALLDPALALAVMREAVEHDEPTLTVTDTDWSRFAPVYAGARRRPLIEDIPEAAAALTEPEPAAAPDDSLRARLDRLTAPERAAALLDLVRTRAAAVLGHTDPAEVSDLRSFNDLGFDSLTATELRDRLSTATGLTLPATLVFDHPNPAALATHLAQELYGGADPLTATAHARPAGTDDPLVLVGMACRLPGGVHGPDDLWRLVAEGRDAITGAPDDRGWDTWGDTGALQGGFLTGATGFDADFFGISPREALAMDPQQRLLLETAWEALERTGLDPSALRGTRTGVFVGGTPTGYGALLGDGGEAGGYLLTGNSGSVMSGRIAYVLGLEGPALTVDTACSSSLVSLHLAGQALTRGECDLALVGGVAVMPTPGAFDEFDRQGGLATDGRCKAFADAADGTGWSEGVAFVVMERASDAHRNGHRVLAVVRGSAINQDGASNGLSAPNGPSQQRVIAQALANAGLGPDEVDAVEAHGTGTRLGDPIEAQALLATYGRQRSAERPLYLGSLKSNIGHTQAVSGVAGVIKSVLALRAGVLPKTLHVDAPSKQVDWSAGAVELLTEAREFPETGRPRRVGVSSFGISGTNAHVILEQAPEPQPRPQPLSGPLPWILSGHTESALREQAAQLTGYLTEHADVSHDAVAASLAVSRAGLECRAVVVGSERSGLERGVAAVAGGVADSGVVSGRVGAGGVVFVFPGQGSQWAGMAVELLDTSTVFAARMAECEAALSEFVDWSLTDVLREQGELERVDVVQPVLWAVMVSLAELWRSYGVEPAAVVGHSQGEIAAAVVAGALSLADGARVVALRSRAILALSGKGGMVSVQLPAERVREELRRWDGRIDLAAVNGPAAVVVAGEVAALDELLVWAETDGVRARRIAVDYASHSAHVDAVRDELGTALAGVAPDDARVAFYSCVTAGRLETTSLDADYWFRNLRQPVRFEETTRALVEQGHTLFVEVTPHPVLTGAVQDTAEEAGREVAVTGTLRRGEGGPERLLLSLGEAYVHGAPVDWTRALPEAGARVVDLPTYAFQHRRYWPEAFAGAGAKGRLVDEWKYRVVWRRTAFTEGALPEGRWLLVAPPDGVAEALRGAGVEVHLAETPADGELALTTTEFTGVLAAPATPEAALTLLRALDAAGVRAPLWWLTRGAAAVTADDVPDPDASALWALGQVVGLEHPDWWGGSVDLPAEWTPETGAALLSVLGGGTGDDQIALRPSGVLARRLVRAARPARAAQPWQPHGTVLVTGGTGGIGAHVARWLAGAGAEHIVLLGRRGAEAPGAAGLAEEITAAGSTVTLAACDVADRDALAAVLAGIPEATPLTAVVHAAGVATFGDVLSVTPADLAEAAAAKVNGARHLDDLTAHLDLDAFVLFSSGAAVWGSAGNAAYAAANAYLDGLAHQRRARGLTATSVAWGGWADGGMLAGANPVADQLERMGVRRMRPEPAIEALREAVEQGETTLTVSDMDWSTFAPVYTLARRRPLIEEIPEAARALSGTGENTAPDDDSAAARLRDTLTALTGVERHDTLTGLVREHAAAVLGHTDSDGVTDDRPFKDLGFDSLTATELRNRLNAATGLKLPATLVFDHPTPTALADLLARELDLGDTPGDALHAQRDLDRTEQSLLKAANAPDMDPDTLADIARRLRDLAARLTGTEEPAHATAALDAATDDEIFDLIDGDLGVA</sequence>
<dbReference type="SMART" id="SM01294">
    <property type="entry name" value="PKS_PP_betabranch"/>
    <property type="match status" value="2"/>
</dbReference>
<dbReference type="InterPro" id="IPR014030">
    <property type="entry name" value="Ketoacyl_synth_N"/>
</dbReference>
<dbReference type="KEGG" id="sroi:IAG44_00080"/>
<dbReference type="Pfam" id="PF16197">
    <property type="entry name" value="KAsynt_C_assoc"/>
    <property type="match status" value="2"/>
</dbReference>
<dbReference type="InterPro" id="IPR016036">
    <property type="entry name" value="Malonyl_transacylase_ACP-bd"/>
</dbReference>
<keyword evidence="2" id="KW-0597">Phosphoprotein</keyword>
<dbReference type="Pfam" id="PF00550">
    <property type="entry name" value="PP-binding"/>
    <property type="match status" value="2"/>
</dbReference>
<dbReference type="Gene3D" id="3.40.47.10">
    <property type="match status" value="2"/>
</dbReference>
<dbReference type="Gene3D" id="3.30.70.3290">
    <property type="match status" value="2"/>
</dbReference>
<keyword evidence="1" id="KW-0596">Phosphopantetheine</keyword>
<name>A0A7H0I5G4_9ACTN</name>
<dbReference type="GO" id="GO:0033068">
    <property type="term" value="P:macrolide biosynthetic process"/>
    <property type="evidence" value="ECO:0007669"/>
    <property type="project" value="UniProtKB-ARBA"/>
</dbReference>
<dbReference type="Pfam" id="PF02801">
    <property type="entry name" value="Ketoacyl-synt_C"/>
    <property type="match status" value="2"/>
</dbReference>
<feature type="coiled-coil region" evidence="7">
    <location>
        <begin position="5"/>
        <end position="32"/>
    </location>
</feature>
<dbReference type="GO" id="GO:0006633">
    <property type="term" value="P:fatty acid biosynthetic process"/>
    <property type="evidence" value="ECO:0007669"/>
    <property type="project" value="InterPro"/>
</dbReference>
<dbReference type="Proteomes" id="UP000516052">
    <property type="component" value="Chromosome"/>
</dbReference>
<keyword evidence="4" id="KW-0045">Antibiotic biosynthesis</keyword>
<feature type="domain" description="Carrier" evidence="8">
    <location>
        <begin position="1363"/>
        <end position="1438"/>
    </location>
</feature>
<dbReference type="InterPro" id="IPR020841">
    <property type="entry name" value="PKS_Beta-ketoAc_synthase_dom"/>
</dbReference>
<dbReference type="SMART" id="SM00827">
    <property type="entry name" value="PKS_AT"/>
    <property type="match status" value="2"/>
</dbReference>
<dbReference type="PROSITE" id="PS00606">
    <property type="entry name" value="KS3_1"/>
    <property type="match status" value="2"/>
</dbReference>
<dbReference type="CDD" id="cd00833">
    <property type="entry name" value="PKS"/>
    <property type="match status" value="2"/>
</dbReference>
<dbReference type="PANTHER" id="PTHR43775">
    <property type="entry name" value="FATTY ACID SYNTHASE"/>
    <property type="match status" value="1"/>
</dbReference>
<dbReference type="InterPro" id="IPR014031">
    <property type="entry name" value="Ketoacyl_synth_C"/>
</dbReference>
<dbReference type="Gene3D" id="3.40.366.10">
    <property type="entry name" value="Malonyl-Coenzyme A Acyl Carrier Protein, domain 2"/>
    <property type="match status" value="2"/>
</dbReference>
<evidence type="ECO:0000256" key="5">
    <source>
        <dbReference type="ARBA" id="ARBA00023268"/>
    </source>
</evidence>
<gene>
    <name evidence="10" type="ORF">IAG44_00080</name>
</gene>
<evidence type="ECO:0000259" key="8">
    <source>
        <dbReference type="PROSITE" id="PS50075"/>
    </source>
</evidence>
<dbReference type="GO" id="GO:0031177">
    <property type="term" value="F:phosphopantetheine binding"/>
    <property type="evidence" value="ECO:0007669"/>
    <property type="project" value="InterPro"/>
</dbReference>
<evidence type="ECO:0000256" key="6">
    <source>
        <dbReference type="ARBA" id="ARBA00023315"/>
    </source>
</evidence>
<feature type="domain" description="Carrier" evidence="8">
    <location>
        <begin position="2804"/>
        <end position="2879"/>
    </location>
</feature>
<evidence type="ECO:0000256" key="3">
    <source>
        <dbReference type="ARBA" id="ARBA00022679"/>
    </source>
</evidence>
<dbReference type="SUPFAM" id="SSF51735">
    <property type="entry name" value="NAD(P)-binding Rossmann-fold domains"/>
    <property type="match status" value="4"/>
</dbReference>
<accession>A0A7H0I5G4</accession>
<dbReference type="GO" id="GO:0004315">
    <property type="term" value="F:3-oxoacyl-[acyl-carrier-protein] synthase activity"/>
    <property type="evidence" value="ECO:0007669"/>
    <property type="project" value="InterPro"/>
</dbReference>
<dbReference type="Pfam" id="PF00109">
    <property type="entry name" value="ketoacyl-synt"/>
    <property type="match status" value="2"/>
</dbReference>
<evidence type="ECO:0000256" key="1">
    <source>
        <dbReference type="ARBA" id="ARBA00022450"/>
    </source>
</evidence>
<evidence type="ECO:0000256" key="4">
    <source>
        <dbReference type="ARBA" id="ARBA00023194"/>
    </source>
</evidence>
<dbReference type="InterPro" id="IPR036736">
    <property type="entry name" value="ACP-like_sf"/>
</dbReference>
<dbReference type="SUPFAM" id="SSF52151">
    <property type="entry name" value="FabD/lysophospholipase-like"/>
    <property type="match status" value="2"/>
</dbReference>
<dbReference type="InterPro" id="IPR050091">
    <property type="entry name" value="PKS_NRPS_Biosynth_Enz"/>
</dbReference>
<dbReference type="FunFam" id="3.40.366.10:FF:000002">
    <property type="entry name" value="Probable polyketide synthase 2"/>
    <property type="match status" value="1"/>
</dbReference>
<dbReference type="InterPro" id="IPR001227">
    <property type="entry name" value="Ac_transferase_dom_sf"/>
</dbReference>
<dbReference type="SMART" id="SM00823">
    <property type="entry name" value="PKS_PP"/>
    <property type="match status" value="2"/>
</dbReference>
<dbReference type="SUPFAM" id="SSF55048">
    <property type="entry name" value="Probable ACP-binding domain of malonyl-CoA ACP transacylase"/>
    <property type="match status" value="2"/>
</dbReference>
<evidence type="ECO:0000256" key="7">
    <source>
        <dbReference type="SAM" id="Coils"/>
    </source>
</evidence>
<keyword evidence="11" id="KW-1185">Reference proteome</keyword>
<dbReference type="InterPro" id="IPR036291">
    <property type="entry name" value="NAD(P)-bd_dom_sf"/>
</dbReference>
<keyword evidence="5" id="KW-0511">Multifunctional enzyme</keyword>
<dbReference type="InterPro" id="IPR020806">
    <property type="entry name" value="PKS_PP-bd"/>
</dbReference>
<protein>
    <submittedName>
        <fullName evidence="10">SDR family NAD(P)-dependent oxidoreductase</fullName>
    </submittedName>
</protein>